<protein>
    <recommendedName>
        <fullName evidence="1">Phospholipid/glycerol acyltransferase domain-containing protein</fullName>
    </recommendedName>
</protein>
<name>A0ABQ6I9T8_9MICO</name>
<evidence type="ECO:0000313" key="3">
    <source>
        <dbReference type="Proteomes" id="UP001157125"/>
    </source>
</evidence>
<feature type="domain" description="Phospholipid/glycerol acyltransferase" evidence="1">
    <location>
        <begin position="24"/>
        <end position="97"/>
    </location>
</feature>
<comment type="caution">
    <text evidence="2">The sequence shown here is derived from an EMBL/GenBank/DDBJ whole genome shotgun (WGS) entry which is preliminary data.</text>
</comment>
<accession>A0ABQ6I9T8</accession>
<organism evidence="2 3">
    <name type="scientific">Demequina litorisediminis</name>
    <dbReference type="NCBI Taxonomy" id="1849022"/>
    <lineage>
        <taxon>Bacteria</taxon>
        <taxon>Bacillati</taxon>
        <taxon>Actinomycetota</taxon>
        <taxon>Actinomycetes</taxon>
        <taxon>Micrococcales</taxon>
        <taxon>Demequinaceae</taxon>
        <taxon>Demequina</taxon>
    </lineage>
</organism>
<dbReference type="Pfam" id="PF01553">
    <property type="entry name" value="Acyltransferase"/>
    <property type="match status" value="1"/>
</dbReference>
<evidence type="ECO:0000313" key="2">
    <source>
        <dbReference type="EMBL" id="GMA33962.1"/>
    </source>
</evidence>
<dbReference type="SUPFAM" id="SSF69593">
    <property type="entry name" value="Glycerol-3-phosphate (1)-acyltransferase"/>
    <property type="match status" value="1"/>
</dbReference>
<gene>
    <name evidence="2" type="ORF">GCM10025876_01660</name>
</gene>
<dbReference type="InterPro" id="IPR002123">
    <property type="entry name" value="Plipid/glycerol_acylTrfase"/>
</dbReference>
<reference evidence="3" key="1">
    <citation type="journal article" date="2019" name="Int. J. Syst. Evol. Microbiol.">
        <title>The Global Catalogue of Microorganisms (GCM) 10K type strain sequencing project: providing services to taxonomists for standard genome sequencing and annotation.</title>
        <authorList>
            <consortium name="The Broad Institute Genomics Platform"/>
            <consortium name="The Broad Institute Genome Sequencing Center for Infectious Disease"/>
            <person name="Wu L."/>
            <person name="Ma J."/>
        </authorList>
    </citation>
    <scope>NUCLEOTIDE SEQUENCE [LARGE SCALE GENOMIC DNA]</scope>
    <source>
        <strain evidence="3">NBRC 112299</strain>
    </source>
</reference>
<evidence type="ECO:0000259" key="1">
    <source>
        <dbReference type="Pfam" id="PF01553"/>
    </source>
</evidence>
<proteinExistence type="predicted"/>
<dbReference type="EMBL" id="BSUN01000001">
    <property type="protein sequence ID" value="GMA33962.1"/>
    <property type="molecule type" value="Genomic_DNA"/>
</dbReference>
<dbReference type="Proteomes" id="UP001157125">
    <property type="component" value="Unassembled WGS sequence"/>
</dbReference>
<keyword evidence="3" id="KW-1185">Reference proteome</keyword>
<sequence length="150" mass="16688">MYYGLFKHVLIGPPVKTYYRPWSEGTENVPATGGAILASNHLSFSDSIFLPLVLKRKVLFLGKAEYFTGKGVKGWATKAFMEGSGVIPVHRGEAARPRLRYGRVLRRSRPESCWGSTPKERAAPTDACTAARPVWRAWPLRRLCPSSLSP</sequence>